<evidence type="ECO:0000256" key="4">
    <source>
        <dbReference type="ARBA" id="ARBA00022737"/>
    </source>
</evidence>
<accession>A0A0B7A8P3</accession>
<feature type="repeat" description="WD" evidence="5">
    <location>
        <begin position="144"/>
        <end position="186"/>
    </location>
</feature>
<name>A0A0B7A8P3_9EUPU</name>
<dbReference type="PROSITE" id="PS50294">
    <property type="entry name" value="WD_REPEATS_REGION"/>
    <property type="match status" value="1"/>
</dbReference>
<keyword evidence="3 5" id="KW-0853">WD repeat</keyword>
<dbReference type="AlphaFoldDB" id="A0A0B7A8P3"/>
<dbReference type="InterPro" id="IPR019775">
    <property type="entry name" value="WD40_repeat_CS"/>
</dbReference>
<sequence>MNQIPHVMDRQLDVLRSHTDGGLLLAASCMTGRYWLGSLWFYQTPEVAPNVDKCTAGVQLEAGICDVEWIDGTHVFVSLDTGRVAVWNLEDNYQTFTQLHSAAGHDGIVTSVSVVCDKTKAASSGHDKCIKLWDLSNTALVYTSQAHSDFVSCVDCHPSEPDIFVSCGQDDKILLWDRRKSKPASILNKSPLPCVATCVQWQPGGSSKIAYGSESGQIAILDTRMNTENYLTSTPHSRSVHSLQFCPSKPSLLASVSEDCRAVVTAVDDDGLRQIYDDNTHQDFAHGLTWFNESQFYTCGWDAKVLSHDLQHQSASFMGQSISGYTQIINENKDHKTEMGAGDIAQFTPAYSVGVNVQSEICAKG</sequence>
<reference evidence="6" key="1">
    <citation type="submission" date="2014-12" db="EMBL/GenBank/DDBJ databases">
        <title>Insight into the proteome of Arion vulgaris.</title>
        <authorList>
            <person name="Aradska J."/>
            <person name="Bulat T."/>
            <person name="Smidak R."/>
            <person name="Sarate P."/>
            <person name="Gangsoo J."/>
            <person name="Sialana F."/>
            <person name="Bilban M."/>
            <person name="Lubec G."/>
        </authorList>
    </citation>
    <scope>NUCLEOTIDE SEQUENCE</scope>
    <source>
        <tissue evidence="6">Skin</tissue>
    </source>
</reference>
<dbReference type="EMBL" id="HACG01030283">
    <property type="protein sequence ID" value="CEK77148.1"/>
    <property type="molecule type" value="Transcribed_RNA"/>
</dbReference>
<dbReference type="InterPro" id="IPR015943">
    <property type="entry name" value="WD40/YVTN_repeat-like_dom_sf"/>
</dbReference>
<organism evidence="6">
    <name type="scientific">Arion vulgaris</name>
    <dbReference type="NCBI Taxonomy" id="1028688"/>
    <lineage>
        <taxon>Eukaryota</taxon>
        <taxon>Metazoa</taxon>
        <taxon>Spiralia</taxon>
        <taxon>Lophotrochozoa</taxon>
        <taxon>Mollusca</taxon>
        <taxon>Gastropoda</taxon>
        <taxon>Heterobranchia</taxon>
        <taxon>Euthyneura</taxon>
        <taxon>Panpulmonata</taxon>
        <taxon>Eupulmonata</taxon>
        <taxon>Stylommatophora</taxon>
        <taxon>Helicina</taxon>
        <taxon>Arionoidea</taxon>
        <taxon>Arionidae</taxon>
        <taxon>Arion</taxon>
    </lineage>
</organism>
<dbReference type="SUPFAM" id="SSF50978">
    <property type="entry name" value="WD40 repeat-like"/>
    <property type="match status" value="1"/>
</dbReference>
<keyword evidence="4" id="KW-0677">Repeat</keyword>
<evidence type="ECO:0000256" key="3">
    <source>
        <dbReference type="ARBA" id="ARBA00022574"/>
    </source>
</evidence>
<dbReference type="InterPro" id="IPR036322">
    <property type="entry name" value="WD40_repeat_dom_sf"/>
</dbReference>
<evidence type="ECO:0000256" key="2">
    <source>
        <dbReference type="ARBA" id="ARBA00022490"/>
    </source>
</evidence>
<dbReference type="GO" id="GO:0007309">
    <property type="term" value="P:oocyte axis specification"/>
    <property type="evidence" value="ECO:0007669"/>
    <property type="project" value="TreeGrafter"/>
</dbReference>
<dbReference type="InterPro" id="IPR001680">
    <property type="entry name" value="WD40_rpt"/>
</dbReference>
<dbReference type="InterPro" id="IPR052139">
    <property type="entry name" value="Methylosome_Comp_WDR77"/>
</dbReference>
<dbReference type="GO" id="GO:0034709">
    <property type="term" value="C:methylosome"/>
    <property type="evidence" value="ECO:0007669"/>
    <property type="project" value="TreeGrafter"/>
</dbReference>
<dbReference type="PROSITE" id="PS50082">
    <property type="entry name" value="WD_REPEATS_2"/>
    <property type="match status" value="2"/>
</dbReference>
<comment type="subcellular location">
    <subcellularLocation>
        <location evidence="1">Cytoplasm</location>
    </subcellularLocation>
</comment>
<dbReference type="PANTHER" id="PTHR46853">
    <property type="entry name" value="METHYLOSOME PROTEIN 50"/>
    <property type="match status" value="1"/>
</dbReference>
<dbReference type="PANTHER" id="PTHR46853:SF1">
    <property type="entry name" value="METHYLOSOME PROTEIN 50"/>
    <property type="match status" value="1"/>
</dbReference>
<protein>
    <submittedName>
        <fullName evidence="6">Uncharacterized protein</fullName>
    </submittedName>
</protein>
<dbReference type="PROSITE" id="PS00678">
    <property type="entry name" value="WD_REPEATS_1"/>
    <property type="match status" value="1"/>
</dbReference>
<feature type="repeat" description="WD" evidence="5">
    <location>
        <begin position="102"/>
        <end position="143"/>
    </location>
</feature>
<evidence type="ECO:0000256" key="5">
    <source>
        <dbReference type="PROSITE-ProRule" id="PRU00221"/>
    </source>
</evidence>
<evidence type="ECO:0000256" key="1">
    <source>
        <dbReference type="ARBA" id="ARBA00004496"/>
    </source>
</evidence>
<evidence type="ECO:0000313" key="6">
    <source>
        <dbReference type="EMBL" id="CEK77148.1"/>
    </source>
</evidence>
<dbReference type="SMART" id="SM00320">
    <property type="entry name" value="WD40"/>
    <property type="match status" value="6"/>
</dbReference>
<dbReference type="Pfam" id="PF00400">
    <property type="entry name" value="WD40"/>
    <property type="match status" value="2"/>
</dbReference>
<gene>
    <name evidence="6" type="primary">ORF103206</name>
</gene>
<dbReference type="Gene3D" id="2.130.10.10">
    <property type="entry name" value="YVTN repeat-like/Quinoprotein amine dehydrogenase"/>
    <property type="match status" value="1"/>
</dbReference>
<proteinExistence type="predicted"/>
<keyword evidence="2" id="KW-0963">Cytoplasm</keyword>